<keyword evidence="2" id="KW-1185">Reference proteome</keyword>
<proteinExistence type="predicted"/>
<sequence length="95" mass="10622">MPLISLRSPIKISLMVKVAKRKPLCNEGKPQKLALQDRGLSKKGDSLSSYPVERRAAAKIPNRDWLDGSSSCPAREMMFDKMDSFVKKRKCNGGK</sequence>
<organism evidence="1 2">
    <name type="scientific">Trifolium subterraneum</name>
    <name type="common">Subterranean clover</name>
    <dbReference type="NCBI Taxonomy" id="3900"/>
    <lineage>
        <taxon>Eukaryota</taxon>
        <taxon>Viridiplantae</taxon>
        <taxon>Streptophyta</taxon>
        <taxon>Embryophyta</taxon>
        <taxon>Tracheophyta</taxon>
        <taxon>Spermatophyta</taxon>
        <taxon>Magnoliopsida</taxon>
        <taxon>eudicotyledons</taxon>
        <taxon>Gunneridae</taxon>
        <taxon>Pentapetalae</taxon>
        <taxon>rosids</taxon>
        <taxon>fabids</taxon>
        <taxon>Fabales</taxon>
        <taxon>Fabaceae</taxon>
        <taxon>Papilionoideae</taxon>
        <taxon>50 kb inversion clade</taxon>
        <taxon>NPAAA clade</taxon>
        <taxon>Hologalegina</taxon>
        <taxon>IRL clade</taxon>
        <taxon>Trifolieae</taxon>
        <taxon>Trifolium</taxon>
    </lineage>
</organism>
<name>A0A2Z6P9Y9_TRISU</name>
<gene>
    <name evidence="1" type="ORF">TSUD_91580</name>
</gene>
<protein>
    <submittedName>
        <fullName evidence="1">Uncharacterized protein</fullName>
    </submittedName>
</protein>
<dbReference type="EMBL" id="DF974213">
    <property type="protein sequence ID" value="GAU46440.1"/>
    <property type="molecule type" value="Genomic_DNA"/>
</dbReference>
<dbReference type="Proteomes" id="UP000242715">
    <property type="component" value="Unassembled WGS sequence"/>
</dbReference>
<evidence type="ECO:0000313" key="2">
    <source>
        <dbReference type="Proteomes" id="UP000242715"/>
    </source>
</evidence>
<dbReference type="AlphaFoldDB" id="A0A2Z6P9Y9"/>
<accession>A0A2Z6P9Y9</accession>
<evidence type="ECO:0000313" key="1">
    <source>
        <dbReference type="EMBL" id="GAU46440.1"/>
    </source>
</evidence>
<reference evidence="2" key="1">
    <citation type="journal article" date="2017" name="Front. Plant Sci.">
        <title>Climate Clever Clovers: New Paradigm to Reduce the Environmental Footprint of Ruminants by Breeding Low Methanogenic Forages Utilizing Haplotype Variation.</title>
        <authorList>
            <person name="Kaur P."/>
            <person name="Appels R."/>
            <person name="Bayer P.E."/>
            <person name="Keeble-Gagnere G."/>
            <person name="Wang J."/>
            <person name="Hirakawa H."/>
            <person name="Shirasawa K."/>
            <person name="Vercoe P."/>
            <person name="Stefanova K."/>
            <person name="Durmic Z."/>
            <person name="Nichols P."/>
            <person name="Revell C."/>
            <person name="Isobe S.N."/>
            <person name="Edwards D."/>
            <person name="Erskine W."/>
        </authorList>
    </citation>
    <scope>NUCLEOTIDE SEQUENCE [LARGE SCALE GENOMIC DNA]</scope>
    <source>
        <strain evidence="2">cv. Daliak</strain>
    </source>
</reference>